<evidence type="ECO:0000256" key="1">
    <source>
        <dbReference type="SAM" id="MobiDB-lite"/>
    </source>
</evidence>
<sequence>MDERSPQTQRSQRRKKKRRESPKPLQGSTAYRKLPATPVPDRQTTQKNGEIHGQQVTTFAGDRLQKVFRPTPGLHLAKWKDSDAALAMARAVDMPLRDFVNKVTTQVQGAQNLFVASTAHEDMIDRLTAIRQLQAPVKTTPTPASHQAGMGPNKRKSPLVNGSLRDQLQLI</sequence>
<dbReference type="VEuPathDB" id="VectorBase:HLOH_047061"/>
<gene>
    <name evidence="2" type="ORF">HPB48_017794</name>
</gene>
<evidence type="ECO:0000313" key="3">
    <source>
        <dbReference type="Proteomes" id="UP000821853"/>
    </source>
</evidence>
<reference evidence="2 3" key="1">
    <citation type="journal article" date="2020" name="Cell">
        <title>Large-Scale Comparative Analyses of Tick Genomes Elucidate Their Genetic Diversity and Vector Capacities.</title>
        <authorList>
            <consortium name="Tick Genome and Microbiome Consortium (TIGMIC)"/>
            <person name="Jia N."/>
            <person name="Wang J."/>
            <person name="Shi W."/>
            <person name="Du L."/>
            <person name="Sun Y."/>
            <person name="Zhan W."/>
            <person name="Jiang J.F."/>
            <person name="Wang Q."/>
            <person name="Zhang B."/>
            <person name="Ji P."/>
            <person name="Bell-Sakyi L."/>
            <person name="Cui X.M."/>
            <person name="Yuan T.T."/>
            <person name="Jiang B.G."/>
            <person name="Yang W.F."/>
            <person name="Lam T.T."/>
            <person name="Chang Q.C."/>
            <person name="Ding S.J."/>
            <person name="Wang X.J."/>
            <person name="Zhu J.G."/>
            <person name="Ruan X.D."/>
            <person name="Zhao L."/>
            <person name="Wei J.T."/>
            <person name="Ye R.Z."/>
            <person name="Que T.C."/>
            <person name="Du C.H."/>
            <person name="Zhou Y.H."/>
            <person name="Cheng J.X."/>
            <person name="Dai P.F."/>
            <person name="Guo W.B."/>
            <person name="Han X.H."/>
            <person name="Huang E.J."/>
            <person name="Li L.F."/>
            <person name="Wei W."/>
            <person name="Gao Y.C."/>
            <person name="Liu J.Z."/>
            <person name="Shao H.Z."/>
            <person name="Wang X."/>
            <person name="Wang C.C."/>
            <person name="Yang T.C."/>
            <person name="Huo Q.B."/>
            <person name="Li W."/>
            <person name="Chen H.Y."/>
            <person name="Chen S.E."/>
            <person name="Zhou L.G."/>
            <person name="Ni X.B."/>
            <person name="Tian J.H."/>
            <person name="Sheng Y."/>
            <person name="Liu T."/>
            <person name="Pan Y.S."/>
            <person name="Xia L.Y."/>
            <person name="Li J."/>
            <person name="Zhao F."/>
            <person name="Cao W.C."/>
        </authorList>
    </citation>
    <scope>NUCLEOTIDE SEQUENCE [LARGE SCALE GENOMIC DNA]</scope>
    <source>
        <strain evidence="2">HaeL-2018</strain>
    </source>
</reference>
<evidence type="ECO:0000313" key="2">
    <source>
        <dbReference type="EMBL" id="KAH9375196.1"/>
    </source>
</evidence>
<feature type="region of interest" description="Disordered" evidence="1">
    <location>
        <begin position="1"/>
        <end position="52"/>
    </location>
</feature>
<dbReference type="EMBL" id="JABSTR010000007">
    <property type="protein sequence ID" value="KAH9375196.1"/>
    <property type="molecule type" value="Genomic_DNA"/>
</dbReference>
<dbReference type="AlphaFoldDB" id="A0A9J6GLZ6"/>
<feature type="compositionally biased region" description="Basic residues" evidence="1">
    <location>
        <begin position="11"/>
        <end position="20"/>
    </location>
</feature>
<protein>
    <submittedName>
        <fullName evidence="2">Uncharacterized protein</fullName>
    </submittedName>
</protein>
<feature type="compositionally biased region" description="Low complexity" evidence="1">
    <location>
        <begin position="1"/>
        <end position="10"/>
    </location>
</feature>
<accession>A0A9J6GLZ6</accession>
<feature type="region of interest" description="Disordered" evidence="1">
    <location>
        <begin position="137"/>
        <end position="162"/>
    </location>
</feature>
<dbReference type="Proteomes" id="UP000821853">
    <property type="component" value="Chromosome 5"/>
</dbReference>
<keyword evidence="3" id="KW-1185">Reference proteome</keyword>
<feature type="compositionally biased region" description="Polar residues" evidence="1">
    <location>
        <begin position="42"/>
        <end position="52"/>
    </location>
</feature>
<organism evidence="2 3">
    <name type="scientific">Haemaphysalis longicornis</name>
    <name type="common">Bush tick</name>
    <dbReference type="NCBI Taxonomy" id="44386"/>
    <lineage>
        <taxon>Eukaryota</taxon>
        <taxon>Metazoa</taxon>
        <taxon>Ecdysozoa</taxon>
        <taxon>Arthropoda</taxon>
        <taxon>Chelicerata</taxon>
        <taxon>Arachnida</taxon>
        <taxon>Acari</taxon>
        <taxon>Parasitiformes</taxon>
        <taxon>Ixodida</taxon>
        <taxon>Ixodoidea</taxon>
        <taxon>Ixodidae</taxon>
        <taxon>Haemaphysalinae</taxon>
        <taxon>Haemaphysalis</taxon>
    </lineage>
</organism>
<comment type="caution">
    <text evidence="2">The sequence shown here is derived from an EMBL/GenBank/DDBJ whole genome shotgun (WGS) entry which is preliminary data.</text>
</comment>
<name>A0A9J6GLZ6_HAELO</name>
<proteinExistence type="predicted"/>